<evidence type="ECO:0000313" key="1">
    <source>
        <dbReference type="EMBL" id="CAG8515679.1"/>
    </source>
</evidence>
<dbReference type="Proteomes" id="UP000789702">
    <property type="component" value="Unassembled WGS sequence"/>
</dbReference>
<accession>A0ACA9L7Q7</accession>
<name>A0ACA9L7Q7_9GLOM</name>
<protein>
    <submittedName>
        <fullName evidence="1">637_t:CDS:1</fullName>
    </submittedName>
</protein>
<reference evidence="1" key="1">
    <citation type="submission" date="2021-06" db="EMBL/GenBank/DDBJ databases">
        <authorList>
            <person name="Kallberg Y."/>
            <person name="Tangrot J."/>
            <person name="Rosling A."/>
        </authorList>
    </citation>
    <scope>NUCLEOTIDE SEQUENCE</scope>
    <source>
        <strain evidence="1">IL203A</strain>
    </source>
</reference>
<evidence type="ECO:0000313" key="2">
    <source>
        <dbReference type="Proteomes" id="UP000789702"/>
    </source>
</evidence>
<gene>
    <name evidence="1" type="ORF">DHETER_LOCUS3672</name>
</gene>
<organism evidence="1 2">
    <name type="scientific">Dentiscutata heterogama</name>
    <dbReference type="NCBI Taxonomy" id="1316150"/>
    <lineage>
        <taxon>Eukaryota</taxon>
        <taxon>Fungi</taxon>
        <taxon>Fungi incertae sedis</taxon>
        <taxon>Mucoromycota</taxon>
        <taxon>Glomeromycotina</taxon>
        <taxon>Glomeromycetes</taxon>
        <taxon>Diversisporales</taxon>
        <taxon>Gigasporaceae</taxon>
        <taxon>Dentiscutata</taxon>
    </lineage>
</organism>
<keyword evidence="2" id="KW-1185">Reference proteome</keyword>
<proteinExistence type="predicted"/>
<sequence length="324" mass="37469">MKHNRDKCVDCGKNRKLKPNKLCIYCNSKQTKCTGCNKKVRLKYENNKLCTACYYTRRFLNFNSGNQDIDNLIKATHNKQLNYRLEWIPFKDFVDIKQIGTGGFSEVYTATWTKGTLDCTQINFNRFKNATVVLKVLKDSSNINSAFLKELQNIVESQPNSSIRRLVQCYGVSQEPDTNNYIFVMTYMSHGCLTEYLSNHFTNITWKMKQSLLRDIVKGIKWIHENKIIHRDIHSGNILIDKTVKYGSESSESFIADLGFKAENKRQELFNSGRFIVKHVHPHHKTHSKLLSPTIDLMLSSLGFSILDSVNSFQNSSNYSFNIM</sequence>
<dbReference type="EMBL" id="CAJVPU010003262">
    <property type="protein sequence ID" value="CAG8515679.1"/>
    <property type="molecule type" value="Genomic_DNA"/>
</dbReference>
<comment type="caution">
    <text evidence="1">The sequence shown here is derived from an EMBL/GenBank/DDBJ whole genome shotgun (WGS) entry which is preliminary data.</text>
</comment>